<dbReference type="CDD" id="cd01335">
    <property type="entry name" value="Radical_SAM"/>
    <property type="match status" value="1"/>
</dbReference>
<dbReference type="SFLD" id="SFLDS00029">
    <property type="entry name" value="Radical_SAM"/>
    <property type="match status" value="1"/>
</dbReference>
<keyword evidence="7" id="KW-1185">Reference proteome</keyword>
<keyword evidence="2" id="KW-0408">Iron</keyword>
<dbReference type="InterPro" id="IPR006638">
    <property type="entry name" value="Elp3/MiaA/NifB-like_rSAM"/>
</dbReference>
<dbReference type="SMART" id="SM00729">
    <property type="entry name" value="Elp3"/>
    <property type="match status" value="1"/>
</dbReference>
<gene>
    <name evidence="6" type="ORF">C5689_08990</name>
</gene>
<dbReference type="RefSeq" id="WP_108916936.1">
    <property type="nucleotide sequence ID" value="NZ_BGJY01000012.1"/>
</dbReference>
<evidence type="ECO:0000256" key="4">
    <source>
        <dbReference type="SAM" id="MobiDB-lite"/>
    </source>
</evidence>
<organism evidence="6 7">
    <name type="scientific">Methylosinus sporium</name>
    <dbReference type="NCBI Taxonomy" id="428"/>
    <lineage>
        <taxon>Bacteria</taxon>
        <taxon>Pseudomonadati</taxon>
        <taxon>Pseudomonadota</taxon>
        <taxon>Alphaproteobacteria</taxon>
        <taxon>Hyphomicrobiales</taxon>
        <taxon>Methylocystaceae</taxon>
        <taxon>Methylosinus</taxon>
    </lineage>
</organism>
<feature type="region of interest" description="Disordered" evidence="4">
    <location>
        <begin position="39"/>
        <end position="61"/>
    </location>
</feature>
<sequence length="393" mass="43861">MASSAKRLIEKSEKSDWRQAAQLSREAIGAVVNFSSEERPIVDPARRRGRGALSNESGRFERERRIETDDGWSSIEELGEFRTNVHAERAKTIITRNDSPDISFDRSINPYRGCEHGCVYCYARPSHAYMGLSPGLDFETEIFVKEGAAQLLERELSARNYSPKTIAIGANTDPYQPLEKRYRITRGLLEVASRADHPIGIVTKSSLVVRDIDILAPMARKGLVKVAISVTTLDPALARAMEPRAASPERRLATIERLAEAGIPVAVLVAPIIPAFNDAEIETILTRAHAAGAREAGYVMLRLPLELRELFSEWLVTHFPAKARHVLSLVRSARDGKLYDPSFDKRMTGDGPYAWMVGRRFELASTRLGFSRTRLRADLFRPPSCGAEQLSLF</sequence>
<evidence type="ECO:0000313" key="7">
    <source>
        <dbReference type="Proteomes" id="UP000245137"/>
    </source>
</evidence>
<comment type="caution">
    <text evidence="6">The sequence shown here is derived from an EMBL/GenBank/DDBJ whole genome shotgun (WGS) entry which is preliminary data.</text>
</comment>
<dbReference type="NCBIfam" id="NF033668">
    <property type="entry name" value="rSAM_PA0069"/>
    <property type="match status" value="1"/>
</dbReference>
<keyword evidence="1" id="KW-0479">Metal-binding</keyword>
<reference evidence="6 7" key="1">
    <citation type="journal article" date="2018" name="Appl. Microbiol. Biotechnol.">
        <title>Co-cultivation of the strictly anaerobic methanogen Methanosarcina barkeri with aerobic methanotrophs in an oxygen-limited membrane bioreactor.</title>
        <authorList>
            <person name="In 't Zandt M.H."/>
            <person name="van den Bosch T.J.M."/>
            <person name="Rijkers R."/>
            <person name="van Kessel M.A.H.J."/>
            <person name="Jetten M.S.M."/>
            <person name="Welte C.U."/>
        </authorList>
    </citation>
    <scope>NUCLEOTIDE SEQUENCE [LARGE SCALE GENOMIC DNA]</scope>
    <source>
        <strain evidence="6 7">DSM 17706</strain>
    </source>
</reference>
<keyword evidence="3" id="KW-0411">Iron-sulfur</keyword>
<dbReference type="Gene3D" id="3.80.30.30">
    <property type="match status" value="1"/>
</dbReference>
<dbReference type="InterPro" id="IPR040086">
    <property type="entry name" value="MJ0683-like"/>
</dbReference>
<accession>A0A2U1SRK5</accession>
<feature type="domain" description="Radical SAM core" evidence="5">
    <location>
        <begin position="97"/>
        <end position="337"/>
    </location>
</feature>
<evidence type="ECO:0000313" key="6">
    <source>
        <dbReference type="EMBL" id="PWB94239.1"/>
    </source>
</evidence>
<dbReference type="GO" id="GO:0051536">
    <property type="term" value="F:iron-sulfur cluster binding"/>
    <property type="evidence" value="ECO:0007669"/>
    <property type="project" value="UniProtKB-KW"/>
</dbReference>
<dbReference type="InterPro" id="IPR058240">
    <property type="entry name" value="rSAM_sf"/>
</dbReference>
<dbReference type="GO" id="GO:0046872">
    <property type="term" value="F:metal ion binding"/>
    <property type="evidence" value="ECO:0007669"/>
    <property type="project" value="UniProtKB-KW"/>
</dbReference>
<dbReference type="GO" id="GO:0003824">
    <property type="term" value="F:catalytic activity"/>
    <property type="evidence" value="ECO:0007669"/>
    <property type="project" value="InterPro"/>
</dbReference>
<proteinExistence type="predicted"/>
<dbReference type="PANTHER" id="PTHR43432">
    <property type="entry name" value="SLR0285 PROTEIN"/>
    <property type="match status" value="1"/>
</dbReference>
<name>A0A2U1SRK5_METSR</name>
<dbReference type="OrthoDB" id="9785699at2"/>
<dbReference type="SUPFAM" id="SSF102114">
    <property type="entry name" value="Radical SAM enzymes"/>
    <property type="match status" value="1"/>
</dbReference>
<dbReference type="InterPro" id="IPR007197">
    <property type="entry name" value="rSAM"/>
</dbReference>
<dbReference type="PROSITE" id="PS51918">
    <property type="entry name" value="RADICAL_SAM"/>
    <property type="match status" value="1"/>
</dbReference>
<dbReference type="Proteomes" id="UP000245137">
    <property type="component" value="Unassembled WGS sequence"/>
</dbReference>
<dbReference type="SFLD" id="SFLDG01084">
    <property type="entry name" value="Uncharacterised_Radical_SAM_Su"/>
    <property type="match status" value="1"/>
</dbReference>
<dbReference type="AlphaFoldDB" id="A0A2U1SRK5"/>
<dbReference type="Pfam" id="PF04055">
    <property type="entry name" value="Radical_SAM"/>
    <property type="match status" value="1"/>
</dbReference>
<dbReference type="PANTHER" id="PTHR43432:SF3">
    <property type="entry name" value="SLR0285 PROTEIN"/>
    <property type="match status" value="1"/>
</dbReference>
<evidence type="ECO:0000259" key="5">
    <source>
        <dbReference type="PROSITE" id="PS51918"/>
    </source>
</evidence>
<protein>
    <submittedName>
        <fullName evidence="6">Radical SAM protein</fullName>
    </submittedName>
</protein>
<evidence type="ECO:0000256" key="3">
    <source>
        <dbReference type="ARBA" id="ARBA00023014"/>
    </source>
</evidence>
<evidence type="ECO:0000256" key="2">
    <source>
        <dbReference type="ARBA" id="ARBA00023004"/>
    </source>
</evidence>
<evidence type="ECO:0000256" key="1">
    <source>
        <dbReference type="ARBA" id="ARBA00022723"/>
    </source>
</evidence>
<dbReference type="EMBL" id="PUIV01000010">
    <property type="protein sequence ID" value="PWB94239.1"/>
    <property type="molecule type" value="Genomic_DNA"/>
</dbReference>